<dbReference type="Proteomes" id="UP000240883">
    <property type="component" value="Unassembled WGS sequence"/>
</dbReference>
<proteinExistence type="predicted"/>
<dbReference type="EMBL" id="KZ678134">
    <property type="protein sequence ID" value="PSN67798.1"/>
    <property type="molecule type" value="Genomic_DNA"/>
</dbReference>
<evidence type="ECO:0000313" key="1">
    <source>
        <dbReference type="EMBL" id="PSN67798.1"/>
    </source>
</evidence>
<accession>A0A2T2NRS7</accession>
<reference evidence="1 2" key="1">
    <citation type="journal article" date="2018" name="Front. Microbiol.">
        <title>Genome-Wide Analysis of Corynespora cassiicola Leaf Fall Disease Putative Effectors.</title>
        <authorList>
            <person name="Lopez D."/>
            <person name="Ribeiro S."/>
            <person name="Label P."/>
            <person name="Fumanal B."/>
            <person name="Venisse J.S."/>
            <person name="Kohler A."/>
            <person name="de Oliveira R.R."/>
            <person name="Labutti K."/>
            <person name="Lipzen A."/>
            <person name="Lail K."/>
            <person name="Bauer D."/>
            <person name="Ohm R.A."/>
            <person name="Barry K.W."/>
            <person name="Spatafora J."/>
            <person name="Grigoriev I.V."/>
            <person name="Martin F.M."/>
            <person name="Pujade-Renaud V."/>
        </authorList>
    </citation>
    <scope>NUCLEOTIDE SEQUENCE [LARGE SCALE GENOMIC DNA]</scope>
    <source>
        <strain evidence="1 2">Philippines</strain>
    </source>
</reference>
<dbReference type="AlphaFoldDB" id="A0A2T2NRS7"/>
<name>A0A2T2NRS7_CORCC</name>
<gene>
    <name evidence="1" type="ORF">BS50DRAFT_348986</name>
</gene>
<organism evidence="1 2">
    <name type="scientific">Corynespora cassiicola Philippines</name>
    <dbReference type="NCBI Taxonomy" id="1448308"/>
    <lineage>
        <taxon>Eukaryota</taxon>
        <taxon>Fungi</taxon>
        <taxon>Dikarya</taxon>
        <taxon>Ascomycota</taxon>
        <taxon>Pezizomycotina</taxon>
        <taxon>Dothideomycetes</taxon>
        <taxon>Pleosporomycetidae</taxon>
        <taxon>Pleosporales</taxon>
        <taxon>Corynesporascaceae</taxon>
        <taxon>Corynespora</taxon>
    </lineage>
</organism>
<protein>
    <submittedName>
        <fullName evidence="1">Uncharacterized protein</fullName>
    </submittedName>
</protein>
<evidence type="ECO:0000313" key="2">
    <source>
        <dbReference type="Proteomes" id="UP000240883"/>
    </source>
</evidence>
<sequence length="150" mass="16558">MKHRLAQKAVYPQPKWGGQSVLLFGSLRPCGSRIRSRIQSPPFRLCDSVASIGPHRPNKTQICTFRTCVSSRVPASTKKAENHNTRNVRGSDVRRVGLFVRSSCAKEKLSDMRTCCPQELSSQEGVQGTVMEIVAVAYGSRDGLRRGLDA</sequence>
<keyword evidence="2" id="KW-1185">Reference proteome</keyword>